<dbReference type="PANTHER" id="PTHR43792">
    <property type="entry name" value="GNAT FAMILY, PUTATIVE (AFU_ORTHOLOGUE AFUA_3G00765)-RELATED-RELATED"/>
    <property type="match status" value="1"/>
</dbReference>
<dbReference type="AlphaFoldDB" id="A0A1X0K6A4"/>
<evidence type="ECO:0000313" key="2">
    <source>
        <dbReference type="EMBL" id="ORB70597.1"/>
    </source>
</evidence>
<dbReference type="EMBL" id="MVIJ01000046">
    <property type="protein sequence ID" value="ORB70597.1"/>
    <property type="molecule type" value="Genomic_DNA"/>
</dbReference>
<keyword evidence="2" id="KW-0808">Transferase</keyword>
<dbReference type="InterPro" id="IPR016181">
    <property type="entry name" value="Acyl_CoA_acyltransferase"/>
</dbReference>
<dbReference type="STRING" id="1783.BST44_23185"/>
<dbReference type="Proteomes" id="UP000192601">
    <property type="component" value="Unassembled WGS sequence"/>
</dbReference>
<evidence type="ECO:0000313" key="3">
    <source>
        <dbReference type="Proteomes" id="UP000192601"/>
    </source>
</evidence>
<comment type="caution">
    <text evidence="2">The sequence shown here is derived from an EMBL/GenBank/DDBJ whole genome shotgun (WGS) entry which is preliminary data.</text>
</comment>
<dbReference type="Pfam" id="PF13302">
    <property type="entry name" value="Acetyltransf_3"/>
    <property type="match status" value="1"/>
</dbReference>
<dbReference type="SUPFAM" id="SSF55729">
    <property type="entry name" value="Acyl-CoA N-acyltransferases (Nat)"/>
    <property type="match status" value="1"/>
</dbReference>
<protein>
    <submittedName>
        <fullName evidence="2">GNAT family N-acetyltransferase</fullName>
    </submittedName>
</protein>
<dbReference type="RefSeq" id="WP_083179440.1">
    <property type="nucleotide sequence ID" value="NZ_MVIJ01000046.1"/>
</dbReference>
<accession>A0A1X0K6A4</accession>
<dbReference type="GO" id="GO:0016747">
    <property type="term" value="F:acyltransferase activity, transferring groups other than amino-acyl groups"/>
    <property type="evidence" value="ECO:0007669"/>
    <property type="project" value="InterPro"/>
</dbReference>
<dbReference type="InterPro" id="IPR051531">
    <property type="entry name" value="N-acetyltransferase"/>
</dbReference>
<sequence>MHEHRHVEWDPGTRRILTNRLLLRPWQLDDDLAACGIYSAPEVSRWLCPALPVITDDATMRELLGTWIAESDATGLPIGRWAITDRDSGDLIGGVALLPLPPGRIDLEIGWQVAPARWGHGYGAEAGHAVAHQAFTNVGVSEVFAVVRPGNRRGVATARRVGMEWVGETDKYYNLTLEVYRLSKADLDLPEPACVPAPGSQQS</sequence>
<gene>
    <name evidence="2" type="ORF">BST44_23185</name>
</gene>
<dbReference type="PROSITE" id="PS51186">
    <property type="entry name" value="GNAT"/>
    <property type="match status" value="1"/>
</dbReference>
<dbReference type="PANTHER" id="PTHR43792:SF1">
    <property type="entry name" value="N-ACETYLTRANSFERASE DOMAIN-CONTAINING PROTEIN"/>
    <property type="match status" value="1"/>
</dbReference>
<proteinExistence type="predicted"/>
<dbReference type="InterPro" id="IPR000182">
    <property type="entry name" value="GNAT_dom"/>
</dbReference>
<organism evidence="2 3">
    <name type="scientific">Mycobacterium scrofulaceum</name>
    <dbReference type="NCBI Taxonomy" id="1783"/>
    <lineage>
        <taxon>Bacteria</taxon>
        <taxon>Bacillati</taxon>
        <taxon>Actinomycetota</taxon>
        <taxon>Actinomycetes</taxon>
        <taxon>Mycobacteriales</taxon>
        <taxon>Mycobacteriaceae</taxon>
        <taxon>Mycobacterium</taxon>
    </lineage>
</organism>
<keyword evidence="3" id="KW-1185">Reference proteome</keyword>
<name>A0A1X0K6A4_MYCSC</name>
<feature type="domain" description="N-acetyltransferase" evidence="1">
    <location>
        <begin position="21"/>
        <end position="186"/>
    </location>
</feature>
<dbReference type="OrthoDB" id="3533156at2"/>
<reference evidence="2 3" key="1">
    <citation type="submission" date="2017-02" db="EMBL/GenBank/DDBJ databases">
        <title>The new phylogeny of genus Mycobacterium.</title>
        <authorList>
            <person name="Tortoli E."/>
            <person name="Trovato A."/>
            <person name="Cirillo D.M."/>
        </authorList>
    </citation>
    <scope>NUCLEOTIDE SEQUENCE [LARGE SCALE GENOMIC DNA]</scope>
    <source>
        <strain evidence="2 3">DSM 43992</strain>
    </source>
</reference>
<evidence type="ECO:0000259" key="1">
    <source>
        <dbReference type="PROSITE" id="PS51186"/>
    </source>
</evidence>
<dbReference type="Gene3D" id="3.40.630.30">
    <property type="match status" value="1"/>
</dbReference>